<protein>
    <submittedName>
        <fullName evidence="6">LacI family transcriptional regulator</fullName>
    </submittedName>
</protein>
<dbReference type="InterPro" id="IPR000843">
    <property type="entry name" value="HTH_LacI"/>
</dbReference>
<evidence type="ECO:0000256" key="4">
    <source>
        <dbReference type="ARBA" id="ARBA00023163"/>
    </source>
</evidence>
<dbReference type="Pfam" id="PF13377">
    <property type="entry name" value="Peripla_BP_3"/>
    <property type="match status" value="1"/>
</dbReference>
<comment type="caution">
    <text evidence="6">The sequence shown here is derived from an EMBL/GenBank/DDBJ whole genome shotgun (WGS) entry which is preliminary data.</text>
</comment>
<dbReference type="PANTHER" id="PTHR30146:SF148">
    <property type="entry name" value="HTH-TYPE TRANSCRIPTIONAL REPRESSOR PURR-RELATED"/>
    <property type="match status" value="1"/>
</dbReference>
<proteinExistence type="predicted"/>
<keyword evidence="3" id="KW-0238">DNA-binding</keyword>
<keyword evidence="7" id="KW-1185">Reference proteome</keyword>
<feature type="domain" description="HTH lacI-type" evidence="5">
    <location>
        <begin position="5"/>
        <end position="59"/>
    </location>
</feature>
<dbReference type="SUPFAM" id="SSF47413">
    <property type="entry name" value="lambda repressor-like DNA-binding domains"/>
    <property type="match status" value="1"/>
</dbReference>
<dbReference type="EMBL" id="SMGK01000002">
    <property type="protein sequence ID" value="TCK73853.1"/>
    <property type="molecule type" value="Genomic_DNA"/>
</dbReference>
<dbReference type="SUPFAM" id="SSF53822">
    <property type="entry name" value="Periplasmic binding protein-like I"/>
    <property type="match status" value="1"/>
</dbReference>
<evidence type="ECO:0000256" key="3">
    <source>
        <dbReference type="ARBA" id="ARBA00023125"/>
    </source>
</evidence>
<dbReference type="CDD" id="cd06267">
    <property type="entry name" value="PBP1_LacI_sugar_binding-like"/>
    <property type="match status" value="1"/>
</dbReference>
<evidence type="ECO:0000313" key="7">
    <source>
        <dbReference type="Proteomes" id="UP000295210"/>
    </source>
</evidence>
<keyword evidence="1" id="KW-0678">Repressor</keyword>
<reference evidence="6 7" key="1">
    <citation type="submission" date="2019-03" db="EMBL/GenBank/DDBJ databases">
        <title>Genomic Encyclopedia of Type Strains, Phase IV (KMG-IV): sequencing the most valuable type-strain genomes for metagenomic binning, comparative biology and taxonomic classification.</title>
        <authorList>
            <person name="Goeker M."/>
        </authorList>
    </citation>
    <scope>NUCLEOTIDE SEQUENCE [LARGE SCALE GENOMIC DNA]</scope>
    <source>
        <strain evidence="6 7">DSM 103428</strain>
    </source>
</reference>
<dbReference type="InterPro" id="IPR010982">
    <property type="entry name" value="Lambda_DNA-bd_dom_sf"/>
</dbReference>
<dbReference type="GO" id="GO:0003700">
    <property type="term" value="F:DNA-binding transcription factor activity"/>
    <property type="evidence" value="ECO:0007669"/>
    <property type="project" value="TreeGrafter"/>
</dbReference>
<evidence type="ECO:0000313" key="6">
    <source>
        <dbReference type="EMBL" id="TCK73853.1"/>
    </source>
</evidence>
<dbReference type="PANTHER" id="PTHR30146">
    <property type="entry name" value="LACI-RELATED TRANSCRIPTIONAL REPRESSOR"/>
    <property type="match status" value="1"/>
</dbReference>
<dbReference type="Proteomes" id="UP000295210">
    <property type="component" value="Unassembled WGS sequence"/>
</dbReference>
<dbReference type="PRINTS" id="PR00036">
    <property type="entry name" value="HTHLACI"/>
</dbReference>
<evidence type="ECO:0000259" key="5">
    <source>
        <dbReference type="PROSITE" id="PS50932"/>
    </source>
</evidence>
<evidence type="ECO:0000256" key="1">
    <source>
        <dbReference type="ARBA" id="ARBA00022491"/>
    </source>
</evidence>
<accession>A0A4R1LA49</accession>
<dbReference type="Gene3D" id="1.10.260.40">
    <property type="entry name" value="lambda repressor-like DNA-binding domains"/>
    <property type="match status" value="1"/>
</dbReference>
<dbReference type="PROSITE" id="PS00356">
    <property type="entry name" value="HTH_LACI_1"/>
    <property type="match status" value="1"/>
</dbReference>
<dbReference type="InterPro" id="IPR028082">
    <property type="entry name" value="Peripla_BP_I"/>
</dbReference>
<dbReference type="Gene3D" id="3.40.50.2300">
    <property type="match status" value="2"/>
</dbReference>
<dbReference type="GO" id="GO:0000976">
    <property type="term" value="F:transcription cis-regulatory region binding"/>
    <property type="evidence" value="ECO:0007669"/>
    <property type="project" value="TreeGrafter"/>
</dbReference>
<dbReference type="OrthoDB" id="37081at2"/>
<name>A0A4R1LA49_9BACT</name>
<gene>
    <name evidence="6" type="ORF">C7378_1471</name>
</gene>
<dbReference type="CDD" id="cd01392">
    <property type="entry name" value="HTH_LacI"/>
    <property type="match status" value="1"/>
</dbReference>
<organism evidence="6 7">
    <name type="scientific">Acidipila rosea</name>
    <dbReference type="NCBI Taxonomy" id="768535"/>
    <lineage>
        <taxon>Bacteria</taxon>
        <taxon>Pseudomonadati</taxon>
        <taxon>Acidobacteriota</taxon>
        <taxon>Terriglobia</taxon>
        <taxon>Terriglobales</taxon>
        <taxon>Acidobacteriaceae</taxon>
        <taxon>Acidipila</taxon>
    </lineage>
</organism>
<dbReference type="Pfam" id="PF00356">
    <property type="entry name" value="LacI"/>
    <property type="match status" value="1"/>
</dbReference>
<evidence type="ECO:0000256" key="2">
    <source>
        <dbReference type="ARBA" id="ARBA00023015"/>
    </source>
</evidence>
<dbReference type="PROSITE" id="PS50932">
    <property type="entry name" value="HTH_LACI_2"/>
    <property type="match status" value="1"/>
</dbReference>
<sequence>MTRKPTMSDVAKAAGVGTMTVSRVLNGSPHVHELTAERVRRAIERLRYRPNEMARALRGSRTRSIGVIVPYLYDPFFATCAHEINVVAKSHGYSVILTTSNEDPDAEYCEAQLMLQRHVEGLIVIPASQRHSKLTRAEFENTPIVTLDRPEPSGQYDSVLVHNRSGSRQAVEHLINRHGHKRIVLLGRNQKLYTLSERLIGYRKAMRDHGLEPESSFECSSPEVTGAVLEAMLQRVDPPTAFFTANNLTTRYVLAACNKLKIRVPEDIAIVGFDDFELAELLQPTLTVVWQPAAEIGRVAAELLFDRLGSTDKDHKPMRMVLPVKLVVRRSCGCEE</sequence>
<dbReference type="SMART" id="SM00354">
    <property type="entry name" value="HTH_LACI"/>
    <property type="match status" value="1"/>
</dbReference>
<dbReference type="InterPro" id="IPR046335">
    <property type="entry name" value="LacI/GalR-like_sensor"/>
</dbReference>
<keyword evidence="2" id="KW-0805">Transcription regulation</keyword>
<keyword evidence="4" id="KW-0804">Transcription</keyword>
<dbReference type="AlphaFoldDB" id="A0A4R1LA49"/>